<dbReference type="SUPFAM" id="SSF51011">
    <property type="entry name" value="Glycosyl hydrolase domain"/>
    <property type="match status" value="1"/>
</dbReference>
<reference evidence="8 9" key="1">
    <citation type="submission" date="2018-05" db="EMBL/GenBank/DDBJ databases">
        <title>Genome sequencing of Flavobacterium sp. HYN0049.</title>
        <authorList>
            <person name="Yi H."/>
            <person name="Baek C."/>
        </authorList>
    </citation>
    <scope>NUCLEOTIDE SEQUENCE [LARGE SCALE GENOMIC DNA]</scope>
    <source>
        <strain evidence="8 9">HYN0049</strain>
    </source>
</reference>
<evidence type="ECO:0000259" key="6">
    <source>
        <dbReference type="Pfam" id="PF17137"/>
    </source>
</evidence>
<evidence type="ECO:0000256" key="1">
    <source>
        <dbReference type="ARBA" id="ARBA00007806"/>
    </source>
</evidence>
<evidence type="ECO:0000313" key="8">
    <source>
        <dbReference type="EMBL" id="AWI27203.1"/>
    </source>
</evidence>
<name>A0A2S1SLB7_9FLAO</name>
<proteinExistence type="inferred from homology"/>
<dbReference type="InterPro" id="IPR000322">
    <property type="entry name" value="Glyco_hydro_31_TIM"/>
</dbReference>
<dbReference type="PANTHER" id="PTHR43863">
    <property type="entry name" value="HYDROLASE, PUTATIVE (AFU_ORTHOLOGUE AFUA_1G03140)-RELATED"/>
    <property type="match status" value="1"/>
</dbReference>
<keyword evidence="2" id="KW-0326">Glycosidase</keyword>
<dbReference type="Pfam" id="PF01055">
    <property type="entry name" value="Glyco_hydro_31_2nd"/>
    <property type="match status" value="1"/>
</dbReference>
<keyword evidence="9" id="KW-1185">Reference proteome</keyword>
<dbReference type="InterPro" id="IPR017853">
    <property type="entry name" value="GH"/>
</dbReference>
<dbReference type="InterPro" id="IPR033403">
    <property type="entry name" value="DUF5110"/>
</dbReference>
<feature type="chain" id="PRO_5015515265" evidence="3">
    <location>
        <begin position="20"/>
        <end position="799"/>
    </location>
</feature>
<evidence type="ECO:0000259" key="7">
    <source>
        <dbReference type="Pfam" id="PF21365"/>
    </source>
</evidence>
<keyword evidence="2 8" id="KW-0378">Hydrolase</keyword>
<dbReference type="Gene3D" id="2.60.40.1760">
    <property type="entry name" value="glycosyl hydrolase (family 31)"/>
    <property type="match status" value="1"/>
</dbReference>
<dbReference type="RefSeq" id="WP_108904971.1">
    <property type="nucleotide sequence ID" value="NZ_CP029187.1"/>
</dbReference>
<dbReference type="InterPro" id="IPR013780">
    <property type="entry name" value="Glyco_hydro_b"/>
</dbReference>
<dbReference type="InterPro" id="IPR025887">
    <property type="entry name" value="Glyco_hydro_31_N_dom"/>
</dbReference>
<dbReference type="Pfam" id="PF13802">
    <property type="entry name" value="Gal_mutarotas_2"/>
    <property type="match status" value="1"/>
</dbReference>
<accession>A0A2S1SLB7</accession>
<comment type="similarity">
    <text evidence="1 2">Belongs to the glycosyl hydrolase 31 family.</text>
</comment>
<sequence length="799" mass="90418">MKNLFSIIALFHFTIAATAQDVRTFKSFKKTPNGLEVSVSDGKYLIHFYNESIVETTFLPTGEIFNPESHAVVLTAQSKIGKTSEKNGTITLSSAGINVAITKSPFHISYSYKNKLLLSEKNGYAKKSETGNDGKTQHLETLNFNLDKDEALYGGGARVLGMNRRGHRLQLYNRASYGYESRAELMNFTMPLVLSSKIYAVHFDNPAIGYLDLDSKKDNTLAYETISGRKTYQVIAADSWPKLMENYTALTGRQPLPPRWAFGNFASRFGYRDQEMADNTAKHFIDDKIPVDAMIFDLYWFGKTIKGTMGNLEFDKDNFPNPEKMISGLKDKGIKTVLITEPFILTTSSKWQEAVDKKVLATDATGTPFTYDFYFGNTGLVDVFKPDAKTWFWDIYKNLGKMGIAGVWGDLGEPEVFPSEAFTAKGKADEVHNIYGHNWAKMVFEGYQKDFPNQRPFILMRSGYTGSQRYGMIPWSGDVSRSWGGLSGQMEISLEMGMQGMGYMHSDLGGFAGDYNDNELYLRWLQYGVFQPVFRPHAQEAVASEAVYKDIITKEKAKKIIELRYRLLPYNYNIAFENHKTGMPLMRPLLFEESTNENLIAKSQTYLWGNDFLVTPVVKSGEKETVVYFPKGSQWFDFFDNQEKHLGGKTETVKTAEDHIPVYVRGGAFIPMSKVVQNTEAYSQTDLEIHYYYDADVKNSKLELYLDDGLTPDAFEKGTYEMLTFASIVDKKGFTIKINDQPNKDYIVNNKKYRIFLHGMTILPQISVGGNTINPDADGGPLHFDLNINPGNTEIKIQF</sequence>
<dbReference type="Gene3D" id="3.20.20.80">
    <property type="entry name" value="Glycosidases"/>
    <property type="match status" value="1"/>
</dbReference>
<evidence type="ECO:0000256" key="2">
    <source>
        <dbReference type="RuleBase" id="RU361185"/>
    </source>
</evidence>
<dbReference type="SUPFAM" id="SSF51445">
    <property type="entry name" value="(Trans)glycosidases"/>
    <property type="match status" value="1"/>
</dbReference>
<organism evidence="8 9">
    <name type="scientific">Flavobacterium pallidum</name>
    <dbReference type="NCBI Taxonomy" id="2172098"/>
    <lineage>
        <taxon>Bacteria</taxon>
        <taxon>Pseudomonadati</taxon>
        <taxon>Bacteroidota</taxon>
        <taxon>Flavobacteriia</taxon>
        <taxon>Flavobacteriales</taxon>
        <taxon>Flavobacteriaceae</taxon>
        <taxon>Flavobacterium</taxon>
    </lineage>
</organism>
<dbReference type="InterPro" id="IPR048395">
    <property type="entry name" value="Glyco_hydro_31_C"/>
</dbReference>
<feature type="domain" description="Glycoside hydrolase family 31 N-terminal" evidence="5">
    <location>
        <begin position="46"/>
        <end position="212"/>
    </location>
</feature>
<dbReference type="CDD" id="cd14752">
    <property type="entry name" value="GH31_N"/>
    <property type="match status" value="1"/>
</dbReference>
<dbReference type="AlphaFoldDB" id="A0A2S1SLB7"/>
<dbReference type="GO" id="GO:0005975">
    <property type="term" value="P:carbohydrate metabolic process"/>
    <property type="evidence" value="ECO:0007669"/>
    <property type="project" value="InterPro"/>
</dbReference>
<feature type="domain" description="DUF5110" evidence="6">
    <location>
        <begin position="687"/>
        <end position="759"/>
    </location>
</feature>
<dbReference type="CDD" id="cd06598">
    <property type="entry name" value="GH31_transferase_CtsZ"/>
    <property type="match status" value="1"/>
</dbReference>
<dbReference type="Proteomes" id="UP000244937">
    <property type="component" value="Chromosome"/>
</dbReference>
<feature type="signal peptide" evidence="3">
    <location>
        <begin position="1"/>
        <end position="19"/>
    </location>
</feature>
<dbReference type="InterPro" id="IPR051816">
    <property type="entry name" value="Glycosyl_Hydrolase_31"/>
</dbReference>
<evidence type="ECO:0000259" key="5">
    <source>
        <dbReference type="Pfam" id="PF13802"/>
    </source>
</evidence>
<dbReference type="KEGG" id="fpal:HYN49_05735"/>
<dbReference type="Gene3D" id="2.60.40.1180">
    <property type="entry name" value="Golgi alpha-mannosidase II"/>
    <property type="match status" value="2"/>
</dbReference>
<dbReference type="PANTHER" id="PTHR43863:SF2">
    <property type="entry name" value="MALTASE-GLUCOAMYLASE"/>
    <property type="match status" value="1"/>
</dbReference>
<dbReference type="Pfam" id="PF21365">
    <property type="entry name" value="Glyco_hydro_31_3rd"/>
    <property type="match status" value="1"/>
</dbReference>
<keyword evidence="3" id="KW-0732">Signal</keyword>
<dbReference type="GO" id="GO:0030246">
    <property type="term" value="F:carbohydrate binding"/>
    <property type="evidence" value="ECO:0007669"/>
    <property type="project" value="InterPro"/>
</dbReference>
<evidence type="ECO:0000313" key="9">
    <source>
        <dbReference type="Proteomes" id="UP000244937"/>
    </source>
</evidence>
<dbReference type="EMBL" id="CP029187">
    <property type="protein sequence ID" value="AWI27203.1"/>
    <property type="molecule type" value="Genomic_DNA"/>
</dbReference>
<feature type="domain" description="Glycosyl hydrolase family 31 C-terminal" evidence="7">
    <location>
        <begin position="582"/>
        <end position="670"/>
    </location>
</feature>
<protein>
    <submittedName>
        <fullName evidence="8">Glycosyl hydrolase</fullName>
    </submittedName>
</protein>
<feature type="domain" description="Glycoside hydrolase family 31 TIM barrel" evidence="4">
    <location>
        <begin position="255"/>
        <end position="573"/>
    </location>
</feature>
<gene>
    <name evidence="8" type="ORF">HYN49_05735</name>
</gene>
<dbReference type="Pfam" id="PF17137">
    <property type="entry name" value="DUF5110"/>
    <property type="match status" value="1"/>
</dbReference>
<evidence type="ECO:0000259" key="4">
    <source>
        <dbReference type="Pfam" id="PF01055"/>
    </source>
</evidence>
<dbReference type="OrthoDB" id="176168at2"/>
<dbReference type="SUPFAM" id="SSF74650">
    <property type="entry name" value="Galactose mutarotase-like"/>
    <property type="match status" value="1"/>
</dbReference>
<evidence type="ECO:0000256" key="3">
    <source>
        <dbReference type="SAM" id="SignalP"/>
    </source>
</evidence>
<dbReference type="InterPro" id="IPR011013">
    <property type="entry name" value="Gal_mutarotase_sf_dom"/>
</dbReference>
<dbReference type="GO" id="GO:0004553">
    <property type="term" value="F:hydrolase activity, hydrolyzing O-glycosyl compounds"/>
    <property type="evidence" value="ECO:0007669"/>
    <property type="project" value="InterPro"/>
</dbReference>